<dbReference type="Proteomes" id="UP000274131">
    <property type="component" value="Unassembled WGS sequence"/>
</dbReference>
<dbReference type="SUPFAM" id="SSF50729">
    <property type="entry name" value="PH domain-like"/>
    <property type="match status" value="1"/>
</dbReference>
<dbReference type="GO" id="GO:0005085">
    <property type="term" value="F:guanyl-nucleotide exchange factor activity"/>
    <property type="evidence" value="ECO:0007669"/>
    <property type="project" value="InterPro"/>
</dbReference>
<dbReference type="PROSITE" id="PS50010">
    <property type="entry name" value="DH_2"/>
    <property type="match status" value="1"/>
</dbReference>
<evidence type="ECO:0000259" key="1">
    <source>
        <dbReference type="PROSITE" id="PS50003"/>
    </source>
</evidence>
<dbReference type="EMBL" id="UXUI01007432">
    <property type="protein sequence ID" value="VDD87548.1"/>
    <property type="molecule type" value="Genomic_DNA"/>
</dbReference>
<dbReference type="Pfam" id="PF00621">
    <property type="entry name" value="RhoGEF"/>
    <property type="match status" value="1"/>
</dbReference>
<feature type="domain" description="DH" evidence="2">
    <location>
        <begin position="133"/>
        <end position="331"/>
    </location>
</feature>
<evidence type="ECO:0000259" key="2">
    <source>
        <dbReference type="PROSITE" id="PS50010"/>
    </source>
</evidence>
<dbReference type="OrthoDB" id="5585231at2759"/>
<proteinExistence type="predicted"/>
<reference evidence="5" key="1">
    <citation type="submission" date="2017-02" db="UniProtKB">
        <authorList>
            <consortium name="WormBaseParasite"/>
        </authorList>
    </citation>
    <scope>IDENTIFICATION</scope>
</reference>
<evidence type="ECO:0000313" key="5">
    <source>
        <dbReference type="WBParaSite" id="EVEC_0000298301-mRNA-1"/>
    </source>
</evidence>
<dbReference type="Pfam" id="PF16652">
    <property type="entry name" value="PH_13"/>
    <property type="match status" value="1"/>
</dbReference>
<dbReference type="InterPro" id="IPR040181">
    <property type="entry name" value="PKHG5/7"/>
</dbReference>
<feature type="domain" description="PH" evidence="1">
    <location>
        <begin position="385"/>
        <end position="506"/>
    </location>
</feature>
<evidence type="ECO:0000313" key="3">
    <source>
        <dbReference type="EMBL" id="VDD87548.1"/>
    </source>
</evidence>
<dbReference type="Gene3D" id="1.20.900.10">
    <property type="entry name" value="Dbl homology (DH) domain"/>
    <property type="match status" value="1"/>
</dbReference>
<dbReference type="PROSITE" id="PS50003">
    <property type="entry name" value="PH_DOMAIN"/>
    <property type="match status" value="1"/>
</dbReference>
<dbReference type="PANTHER" id="PTHR13217">
    <property type="entry name" value="PLECKSTRIN HOMOLOGY DOMAIN-CONTAINING FAMILY G MEMBER 7"/>
    <property type="match status" value="1"/>
</dbReference>
<dbReference type="Gene3D" id="2.30.29.30">
    <property type="entry name" value="Pleckstrin-homology domain (PH domain)/Phosphotyrosine-binding domain (PTB)"/>
    <property type="match status" value="1"/>
</dbReference>
<reference evidence="3 4" key="2">
    <citation type="submission" date="2018-10" db="EMBL/GenBank/DDBJ databases">
        <authorList>
            <consortium name="Pathogen Informatics"/>
        </authorList>
    </citation>
    <scope>NUCLEOTIDE SEQUENCE [LARGE SCALE GENOMIC DNA]</scope>
</reference>
<name>A0A0N4UZD6_ENTVE</name>
<keyword evidence="4" id="KW-1185">Reference proteome</keyword>
<evidence type="ECO:0000313" key="4">
    <source>
        <dbReference type="Proteomes" id="UP000274131"/>
    </source>
</evidence>
<dbReference type="InterPro" id="IPR035899">
    <property type="entry name" value="DBL_dom_sf"/>
</dbReference>
<dbReference type="SUPFAM" id="SSF48065">
    <property type="entry name" value="DBL homology domain (DH-domain)"/>
    <property type="match status" value="1"/>
</dbReference>
<accession>A0A0N4UZD6</accession>
<organism evidence="5">
    <name type="scientific">Enterobius vermicularis</name>
    <name type="common">Human pinworm</name>
    <dbReference type="NCBI Taxonomy" id="51028"/>
    <lineage>
        <taxon>Eukaryota</taxon>
        <taxon>Metazoa</taxon>
        <taxon>Ecdysozoa</taxon>
        <taxon>Nematoda</taxon>
        <taxon>Chromadorea</taxon>
        <taxon>Rhabditida</taxon>
        <taxon>Spirurina</taxon>
        <taxon>Oxyuridomorpha</taxon>
        <taxon>Oxyuroidea</taxon>
        <taxon>Oxyuridae</taxon>
        <taxon>Enterobius</taxon>
    </lineage>
</organism>
<dbReference type="InterPro" id="IPR001849">
    <property type="entry name" value="PH_domain"/>
</dbReference>
<dbReference type="SMART" id="SM00325">
    <property type="entry name" value="RhoGEF"/>
    <property type="match status" value="1"/>
</dbReference>
<dbReference type="GO" id="GO:0007266">
    <property type="term" value="P:Rho protein signal transduction"/>
    <property type="evidence" value="ECO:0007669"/>
    <property type="project" value="TreeGrafter"/>
</dbReference>
<dbReference type="WBParaSite" id="EVEC_0000298301-mRNA-1">
    <property type="protein sequence ID" value="EVEC_0000298301-mRNA-1"/>
    <property type="gene ID" value="EVEC_0000298301"/>
</dbReference>
<dbReference type="InterPro" id="IPR011993">
    <property type="entry name" value="PH-like_dom_sf"/>
</dbReference>
<gene>
    <name evidence="3" type="ORF">EVEC_LOCUS2691</name>
</gene>
<sequence length="545" mass="63425">MTFKWEIAKGSCNDNVIIVPHVQISENESHLFNRAISSGGGILGDLQRATIAAQTIYADNPEQPKNRSSWVLKRLFEWSHRAKSRELLRHVQAALIEGTADKEFDDEDIEKLLTVTWNELFAVNENLSLKDRRRLQALWELFNSELKYFVKQLLVLKNVFKEPLKKCQVEGCLLTVEPDLLFGNLDQLCRISRGFCKCFLSLLQKFPPNERMTAANTTELIVQLFEKFCKVSSNIAAYQAYCINYKATMDYLSTVRHKDERFSEFERVCLSDPRCSRLQLEDLLIAPLQRITRLPILLKEVLKYTENPEDQSRIEKVIETISESLRSINDSVQWLHNFERLQMLQSQVIWPSIFDMEPRCFIPDFLKAALTRQFCENLLAHPRRRLVHEGHLEFVESGKTSDCYAFLFNDMFLLTKIKKVAPRLKRSGSQMPKVDHYVVHKQPIPLDSCVFCDVDSGDSSNSMLLKFAFVIIHLTRYYQVVSVYTFQTSTKNEKDTWIEKFQEAIENYESIQLKDMLKCTPLFSNLNFQRLSSSRLMSTFNTTKP</sequence>
<dbReference type="PANTHER" id="PTHR13217:SF6">
    <property type="entry name" value="PLECKSTRIN HOMOLOGY DOMAIN-CONTAINING FAMILY G MEMBER 7"/>
    <property type="match status" value="1"/>
</dbReference>
<dbReference type="SMART" id="SM00233">
    <property type="entry name" value="PH"/>
    <property type="match status" value="1"/>
</dbReference>
<dbReference type="InterPro" id="IPR000219">
    <property type="entry name" value="DH_dom"/>
</dbReference>
<dbReference type="CDD" id="cd00160">
    <property type="entry name" value="RhoGEF"/>
    <property type="match status" value="1"/>
</dbReference>
<dbReference type="AlphaFoldDB" id="A0A0N4UZD6"/>
<protein>
    <submittedName>
        <fullName evidence="5">DH domain-containing protein</fullName>
    </submittedName>
</protein>
<dbReference type="STRING" id="51028.A0A0N4UZD6"/>